<gene>
    <name evidence="9 11" type="primary">dapD</name>
    <name evidence="11" type="ORF">FIU01_04040</name>
</gene>
<dbReference type="PANTHER" id="PTHR19136:SF52">
    <property type="entry name" value="2,3,4,5-TETRAHYDROPYRIDINE-2,6-DICARBOXYLATE N-SUCCINYLTRANSFERASE"/>
    <property type="match status" value="1"/>
</dbReference>
<organism evidence="11 12">
    <name type="scientific">Methylophilus medardicus</name>
    <dbReference type="NCBI Taxonomy" id="2588534"/>
    <lineage>
        <taxon>Bacteria</taxon>
        <taxon>Pseudomonadati</taxon>
        <taxon>Pseudomonadota</taxon>
        <taxon>Betaproteobacteria</taxon>
        <taxon>Nitrosomonadales</taxon>
        <taxon>Methylophilaceae</taxon>
        <taxon>Methylophilus</taxon>
    </lineage>
</organism>
<comment type="subcellular location">
    <subcellularLocation>
        <location evidence="9">Cytoplasm</location>
    </subcellularLocation>
</comment>
<dbReference type="RefSeq" id="WP_140003119.1">
    <property type="nucleotide sequence ID" value="NZ_CP040946.1"/>
</dbReference>
<dbReference type="AlphaFoldDB" id="A0A5B8CR84"/>
<dbReference type="NCBIfam" id="TIGR00965">
    <property type="entry name" value="dapD"/>
    <property type="match status" value="1"/>
</dbReference>
<sequence>MDPRQSIIEAAFEDRANINPANAAAEIKATVASVLDDLDAGKLRVASRIGDTQQWETHQWLKKAVLLSFRLKDNTLMDDGVTRYFDKVDPKFASYSEEDFKAGGFRVVPNAIVRKGSFIGKNAVLMPSYVNIGAYVGEGTMVDTWATVGSCAQIGKNVHLSGGVGIGGVLEPVQAGPTIIGDNCFVGARSEVVEGVVVEDNCVISMGVYIGQSTKIYDRETGEVHFGRVPAGSVVVSGNLPSSDGKYSLYCAVIVKKVDAKTLGKVGINELLRGI</sequence>
<evidence type="ECO:0000256" key="8">
    <source>
        <dbReference type="ARBA" id="ARBA00023315"/>
    </source>
</evidence>
<feature type="binding site" evidence="9">
    <location>
        <position position="143"/>
    </location>
    <ligand>
        <name>substrate</name>
    </ligand>
</feature>
<dbReference type="Proteomes" id="UP000311008">
    <property type="component" value="Chromosome"/>
</dbReference>
<dbReference type="InterPro" id="IPR005664">
    <property type="entry name" value="DapD_Trfase_Hexpep_rpt_fam"/>
</dbReference>
<keyword evidence="5 9" id="KW-0677">Repeat</keyword>
<evidence type="ECO:0000256" key="9">
    <source>
        <dbReference type="HAMAP-Rule" id="MF_00811"/>
    </source>
</evidence>
<keyword evidence="12" id="KW-1185">Reference proteome</keyword>
<evidence type="ECO:0000313" key="11">
    <source>
        <dbReference type="EMBL" id="QDC43771.1"/>
    </source>
</evidence>
<evidence type="ECO:0000256" key="2">
    <source>
        <dbReference type="ARBA" id="ARBA00022490"/>
    </source>
</evidence>
<comment type="catalytic activity">
    <reaction evidence="9">
        <text>(S)-2,3,4,5-tetrahydrodipicolinate + succinyl-CoA + H2O = (S)-2-succinylamino-6-oxoheptanedioate + CoA</text>
        <dbReference type="Rhea" id="RHEA:17325"/>
        <dbReference type="ChEBI" id="CHEBI:15377"/>
        <dbReference type="ChEBI" id="CHEBI:15685"/>
        <dbReference type="ChEBI" id="CHEBI:16845"/>
        <dbReference type="ChEBI" id="CHEBI:57287"/>
        <dbReference type="ChEBI" id="CHEBI:57292"/>
        <dbReference type="EC" id="2.3.1.117"/>
    </reaction>
</comment>
<dbReference type="EC" id="2.3.1.117" evidence="9"/>
<keyword evidence="7 9" id="KW-0457">Lysine biosynthesis</keyword>
<keyword evidence="3 9" id="KW-0028">Amino-acid biosynthesis</keyword>
<comment type="pathway">
    <text evidence="9">Amino-acid biosynthesis; L-lysine biosynthesis via DAP pathway; LL-2,6-diaminopimelate from (S)-tetrahydrodipicolinate (succinylase route): step 1/3.</text>
</comment>
<dbReference type="InterPro" id="IPR001451">
    <property type="entry name" value="Hexapep"/>
</dbReference>
<accession>A0A5B8CR84</accession>
<dbReference type="OrthoDB" id="9775362at2"/>
<evidence type="ECO:0000313" key="12">
    <source>
        <dbReference type="Proteomes" id="UP000311008"/>
    </source>
</evidence>
<dbReference type="Pfam" id="PF14805">
    <property type="entry name" value="THDPS_N_2"/>
    <property type="match status" value="1"/>
</dbReference>
<dbReference type="GO" id="GO:0016779">
    <property type="term" value="F:nucleotidyltransferase activity"/>
    <property type="evidence" value="ECO:0007669"/>
    <property type="project" value="TreeGrafter"/>
</dbReference>
<dbReference type="InterPro" id="IPR037133">
    <property type="entry name" value="THP_succinylTrfase_N_sf"/>
</dbReference>
<evidence type="ECO:0000256" key="3">
    <source>
        <dbReference type="ARBA" id="ARBA00022605"/>
    </source>
</evidence>
<keyword evidence="6 9" id="KW-0220">Diaminopimelate biosynthesis</keyword>
<dbReference type="Pfam" id="PF14602">
    <property type="entry name" value="Hexapep_2"/>
    <property type="match status" value="1"/>
</dbReference>
<evidence type="ECO:0000256" key="7">
    <source>
        <dbReference type="ARBA" id="ARBA00023154"/>
    </source>
</evidence>
<dbReference type="EMBL" id="CP040946">
    <property type="protein sequence ID" value="QDC43771.1"/>
    <property type="molecule type" value="Genomic_DNA"/>
</dbReference>
<dbReference type="InterPro" id="IPR023180">
    <property type="entry name" value="THP_succinylTrfase_dom1"/>
</dbReference>
<evidence type="ECO:0000256" key="4">
    <source>
        <dbReference type="ARBA" id="ARBA00022679"/>
    </source>
</evidence>
<feature type="binding site" evidence="9">
    <location>
        <position position="106"/>
    </location>
    <ligand>
        <name>substrate</name>
    </ligand>
</feature>
<dbReference type="HAMAP" id="MF_00811">
    <property type="entry name" value="DapD"/>
    <property type="match status" value="1"/>
</dbReference>
<protein>
    <recommendedName>
        <fullName evidence="9">2,3,4,5-tetrahydropyridine-2,6-dicarboxylate N-succinyltransferase</fullName>
        <ecNumber evidence="9">2.3.1.117</ecNumber>
    </recommendedName>
    <alternativeName>
        <fullName evidence="9">Tetrahydrodipicolinate N-succinyltransferase</fullName>
        <shortName evidence="9">THDP succinyltransferase</shortName>
        <shortName evidence="9">THP succinyltransferase</shortName>
        <shortName evidence="9">Tetrahydropicolinate succinylase</shortName>
    </alternativeName>
</protein>
<dbReference type="GO" id="GO:0019877">
    <property type="term" value="P:diaminopimelate biosynthetic process"/>
    <property type="evidence" value="ECO:0007669"/>
    <property type="project" value="UniProtKB-UniRule"/>
</dbReference>
<evidence type="ECO:0000256" key="6">
    <source>
        <dbReference type="ARBA" id="ARBA00022915"/>
    </source>
</evidence>
<dbReference type="PANTHER" id="PTHR19136">
    <property type="entry name" value="MOLYBDENUM COFACTOR GUANYLYLTRANSFERASE"/>
    <property type="match status" value="1"/>
</dbReference>
<keyword evidence="8 9" id="KW-0012">Acyltransferase</keyword>
<name>A0A5B8CR84_9PROT</name>
<dbReference type="Gene3D" id="2.160.10.10">
    <property type="entry name" value="Hexapeptide repeat proteins"/>
    <property type="match status" value="1"/>
</dbReference>
<dbReference type="PROSITE" id="PS00101">
    <property type="entry name" value="HEXAPEP_TRANSFERASES"/>
    <property type="match status" value="1"/>
</dbReference>
<keyword evidence="2 9" id="KW-0963">Cytoplasm</keyword>
<proteinExistence type="inferred from homology"/>
<reference evidence="12" key="1">
    <citation type="journal article" date="2019" name="ISME J.">
        <title>Evolution in action: habitat transition from sediment to the pelagial leads to genome streamlining in Methylophilaceae.</title>
        <authorList>
            <person name="Salcher M."/>
            <person name="Schaefle D."/>
            <person name="Kaspar M."/>
            <person name="Neuenschwander S.M."/>
            <person name="Ghai R."/>
        </authorList>
    </citation>
    <scope>NUCLEOTIDE SEQUENCE [LARGE SCALE GENOMIC DNA]</scope>
    <source>
        <strain evidence="12">MMS-M-51</strain>
    </source>
</reference>
<evidence type="ECO:0000256" key="5">
    <source>
        <dbReference type="ARBA" id="ARBA00022737"/>
    </source>
</evidence>
<dbReference type="InterPro" id="IPR011004">
    <property type="entry name" value="Trimer_LpxA-like_sf"/>
</dbReference>
<dbReference type="NCBIfam" id="NF008808">
    <property type="entry name" value="PRK11830.1"/>
    <property type="match status" value="1"/>
</dbReference>
<feature type="domain" description="Tetrahydrodipicolinate-N-succinyltransferase chain A" evidence="10">
    <location>
        <begin position="5"/>
        <end position="71"/>
    </location>
</feature>
<evidence type="ECO:0000259" key="10">
    <source>
        <dbReference type="Pfam" id="PF14805"/>
    </source>
</evidence>
<keyword evidence="4 9" id="KW-0808">Transferase</keyword>
<evidence type="ECO:0000256" key="1">
    <source>
        <dbReference type="ARBA" id="ARBA00007274"/>
    </source>
</evidence>
<comment type="subunit">
    <text evidence="9">Homotrimer.</text>
</comment>
<dbReference type="Gene3D" id="1.10.166.10">
    <property type="entry name" value="Tetrahydrodipicolinate-N-succinyltransferase, N-terminal domain"/>
    <property type="match status" value="1"/>
</dbReference>
<dbReference type="SUPFAM" id="SSF51161">
    <property type="entry name" value="Trimeric LpxA-like enzymes"/>
    <property type="match status" value="1"/>
</dbReference>
<dbReference type="CDD" id="cd03350">
    <property type="entry name" value="LbH_THP_succinylT"/>
    <property type="match status" value="1"/>
</dbReference>
<dbReference type="UniPathway" id="UPA00034">
    <property type="reaction ID" value="UER00019"/>
</dbReference>
<dbReference type="InterPro" id="IPR018357">
    <property type="entry name" value="Hexapep_transf_CS"/>
</dbReference>
<dbReference type="GO" id="GO:0008666">
    <property type="term" value="F:2,3,4,5-tetrahydropyridine-2,6-dicarboxylate N-succinyltransferase activity"/>
    <property type="evidence" value="ECO:0007669"/>
    <property type="project" value="UniProtKB-UniRule"/>
</dbReference>
<dbReference type="KEGG" id="mmec:FIU01_04040"/>
<comment type="similarity">
    <text evidence="1 9">Belongs to the transferase hexapeptide repeat family.</text>
</comment>
<dbReference type="GO" id="GO:0009089">
    <property type="term" value="P:lysine biosynthetic process via diaminopimelate"/>
    <property type="evidence" value="ECO:0007669"/>
    <property type="project" value="UniProtKB-UniRule"/>
</dbReference>
<dbReference type="GO" id="GO:0005737">
    <property type="term" value="C:cytoplasm"/>
    <property type="evidence" value="ECO:0007669"/>
    <property type="project" value="UniProtKB-SubCell"/>
</dbReference>